<name>S0ES40_CHTCT</name>
<dbReference type="PANTHER" id="PTHR43649:SF12">
    <property type="entry name" value="DIACETYLCHITOBIOSE BINDING PROTEIN DASA"/>
    <property type="match status" value="1"/>
</dbReference>
<dbReference type="Pfam" id="PF01547">
    <property type="entry name" value="SBP_bac_1"/>
    <property type="match status" value="1"/>
</dbReference>
<keyword evidence="2" id="KW-1185">Reference proteome</keyword>
<dbReference type="InterPro" id="IPR050490">
    <property type="entry name" value="Bact_solute-bd_prot1"/>
</dbReference>
<gene>
    <name evidence="1" type="ORF">CCALI_00082</name>
</gene>
<dbReference type="SUPFAM" id="SSF53850">
    <property type="entry name" value="Periplasmic binding protein-like II"/>
    <property type="match status" value="1"/>
</dbReference>
<dbReference type="Proteomes" id="UP000014227">
    <property type="component" value="Chromosome I"/>
</dbReference>
<dbReference type="OrthoDB" id="9795467at2"/>
<accession>S0ES40</accession>
<dbReference type="Gene3D" id="3.40.190.10">
    <property type="entry name" value="Periplasmic binding protein-like II"/>
    <property type="match status" value="2"/>
</dbReference>
<dbReference type="InParanoid" id="S0ES40"/>
<evidence type="ECO:0000313" key="1">
    <source>
        <dbReference type="EMBL" id="CCW33921.1"/>
    </source>
</evidence>
<dbReference type="PATRIC" id="fig|1303518.3.peg.83"/>
<protein>
    <submittedName>
        <fullName evidence="1">Carbohydrate ABC transporter substrate-binding protein, CUT1 family (TC 3.A.1.1.-)</fullName>
    </submittedName>
</protein>
<dbReference type="AlphaFoldDB" id="S0ES40"/>
<organism evidence="1 2">
    <name type="scientific">Chthonomonas calidirosea (strain DSM 23976 / ICMP 18418 / T49)</name>
    <dbReference type="NCBI Taxonomy" id="1303518"/>
    <lineage>
        <taxon>Bacteria</taxon>
        <taxon>Bacillati</taxon>
        <taxon>Armatimonadota</taxon>
        <taxon>Chthonomonadia</taxon>
        <taxon>Chthonomonadales</taxon>
        <taxon>Chthonomonadaceae</taxon>
        <taxon>Chthonomonas</taxon>
    </lineage>
</organism>
<dbReference type="CDD" id="cd14748">
    <property type="entry name" value="PBP2_UgpB"/>
    <property type="match status" value="1"/>
</dbReference>
<dbReference type="KEGG" id="ccz:CCALI_00082"/>
<reference evidence="2" key="1">
    <citation type="submission" date="2013-03" db="EMBL/GenBank/DDBJ databases">
        <title>Genome sequence of Chthonomonas calidirosea, the first sequenced genome from the Armatimonadetes phylum (formally candidate division OP10).</title>
        <authorList>
            <person name="Lee K.C.Y."/>
            <person name="Morgan X.C."/>
            <person name="Dunfield P.F."/>
            <person name="Tamas I."/>
            <person name="Houghton K.M."/>
            <person name="Vyssotski M."/>
            <person name="Ryan J.L.J."/>
            <person name="Lagutin K."/>
            <person name="McDonald I.R."/>
            <person name="Stott M.B."/>
        </authorList>
    </citation>
    <scope>NUCLEOTIDE SEQUENCE [LARGE SCALE GENOMIC DNA]</scope>
    <source>
        <strain evidence="2">DSM 23976 / ICMP 18418 / T49</strain>
    </source>
</reference>
<dbReference type="RefSeq" id="WP_016481485.1">
    <property type="nucleotide sequence ID" value="NC_021487.1"/>
</dbReference>
<sequence length="464" mass="52428">MKRSPLPLNRLGLPMIAVLIIATAIYSEMIAHPTYHDGKIHVIYWEKWTDFEGDAIRKTVEAFNRSQNRIHVDLLTVSGIENKTLLAIAGGDPPDVAGLYGPNVAQYADDNAIIPLDSYCKRYGLDRNHFIPVFWDMGHYHGHQYALPSTPATTALHYNMAMLLAAGITHPPKTIEELDADAAKITTRDANGNIQKVGFLPTEPGWWNWAWGYFFGGKLWNGSDKITATDPGNIRAYQWIQSYSQKYGPGNLQSFRSGLGTFSSPQNGFLDGKVAMELQGVWMYNFISRFAPQMEKPKRIWGVVPFPYPADRPDLANTSVADEDVLVIPHGAKHPNAAFAFIRFIESRKGSEMLCGLQRKFSPLRHVDPQFYATHPNPYIKLFVRLAYSKNVITPPKMGIWPEYSSALSNAIDEVTLMEKTPEQALEEVQKEMQPKLDEYLRRLHLRQQVMHEDQTLPTQGANQ</sequence>
<dbReference type="EMBL" id="HF951689">
    <property type="protein sequence ID" value="CCW33921.1"/>
    <property type="molecule type" value="Genomic_DNA"/>
</dbReference>
<dbReference type="HOGENOM" id="CLU_031285_10_0_0"/>
<dbReference type="eggNOG" id="COG1653">
    <property type="taxonomic scope" value="Bacteria"/>
</dbReference>
<evidence type="ECO:0000313" key="2">
    <source>
        <dbReference type="Proteomes" id="UP000014227"/>
    </source>
</evidence>
<proteinExistence type="predicted"/>
<dbReference type="PANTHER" id="PTHR43649">
    <property type="entry name" value="ARABINOSE-BINDING PROTEIN-RELATED"/>
    <property type="match status" value="1"/>
</dbReference>
<dbReference type="InterPro" id="IPR006059">
    <property type="entry name" value="SBP"/>
</dbReference>
<dbReference type="STRING" id="454171.CP488_01076"/>
<dbReference type="FunCoup" id="S0ES40">
    <property type="interactions" value="32"/>
</dbReference>